<proteinExistence type="predicted"/>
<keyword evidence="3" id="KW-1185">Reference proteome</keyword>
<sequence>MTPQNFLEKSAWAVIPAIVLTVCYWFANLMTADMAAVSYNLEKHSVNGLTSIYLNLTNNEDGIAIDDIQVDNLPQGKLHSSISKGAKDINIKSWKGELLAGENIELLLITDKNLATDQNYINNIFKGRYKVREKDSGKFIWKDVSISEKGMLSFNKSTAFIFWYLIPLIIIIGLGFIVLYYINRNNSGVNA</sequence>
<name>A0A6N9TM84_9ALTE</name>
<evidence type="ECO:0000313" key="3">
    <source>
        <dbReference type="Proteomes" id="UP000471381"/>
    </source>
</evidence>
<organism evidence="2 3">
    <name type="scientific">Alteromonas genovensis</name>
    <dbReference type="NCBI Taxonomy" id="471225"/>
    <lineage>
        <taxon>Bacteria</taxon>
        <taxon>Pseudomonadati</taxon>
        <taxon>Pseudomonadota</taxon>
        <taxon>Gammaproteobacteria</taxon>
        <taxon>Alteromonadales</taxon>
        <taxon>Alteromonadaceae</taxon>
        <taxon>Alteromonas/Salinimonas group</taxon>
        <taxon>Alteromonas</taxon>
    </lineage>
</organism>
<comment type="caution">
    <text evidence="2">The sequence shown here is derived from an EMBL/GenBank/DDBJ whole genome shotgun (WGS) entry which is preliminary data.</text>
</comment>
<dbReference type="EMBL" id="JAAAWO010000018">
    <property type="protein sequence ID" value="NDW17245.1"/>
    <property type="molecule type" value="Genomic_DNA"/>
</dbReference>
<gene>
    <name evidence="2" type="ORF">GTQ48_17150</name>
</gene>
<feature type="transmembrane region" description="Helical" evidence="1">
    <location>
        <begin position="161"/>
        <end position="182"/>
    </location>
</feature>
<accession>A0A6N9TM84</accession>
<keyword evidence="1" id="KW-0472">Membrane</keyword>
<evidence type="ECO:0000313" key="2">
    <source>
        <dbReference type="EMBL" id="NDW17245.1"/>
    </source>
</evidence>
<keyword evidence="1" id="KW-0812">Transmembrane</keyword>
<protein>
    <submittedName>
        <fullName evidence="2">Uncharacterized protein</fullName>
    </submittedName>
</protein>
<reference evidence="2 3" key="1">
    <citation type="submission" date="2020-01" db="EMBL/GenBank/DDBJ databases">
        <title>Genomes of bacteria type strains.</title>
        <authorList>
            <person name="Chen J."/>
            <person name="Zhu S."/>
            <person name="Yang J."/>
        </authorList>
    </citation>
    <scope>NUCLEOTIDE SEQUENCE [LARGE SCALE GENOMIC DNA]</scope>
    <source>
        <strain evidence="2 3">LMG 24078</strain>
    </source>
</reference>
<dbReference type="AlphaFoldDB" id="A0A6N9TM84"/>
<feature type="transmembrane region" description="Helical" evidence="1">
    <location>
        <begin position="12"/>
        <end position="31"/>
    </location>
</feature>
<evidence type="ECO:0000256" key="1">
    <source>
        <dbReference type="SAM" id="Phobius"/>
    </source>
</evidence>
<keyword evidence="1" id="KW-1133">Transmembrane helix</keyword>
<dbReference type="Proteomes" id="UP000471381">
    <property type="component" value="Unassembled WGS sequence"/>
</dbReference>
<dbReference type="RefSeq" id="WP_163107760.1">
    <property type="nucleotide sequence ID" value="NZ_JAAAWO010000018.1"/>
</dbReference>